<keyword evidence="2" id="KW-0413">Isomerase</keyword>
<name>A0A829YMT1_9GAMM</name>
<dbReference type="Pfam" id="PF01361">
    <property type="entry name" value="Tautomerase"/>
    <property type="match status" value="1"/>
</dbReference>
<dbReference type="PANTHER" id="PTHR35530">
    <property type="entry name" value="TAUTOMERASE-RELATED"/>
    <property type="match status" value="1"/>
</dbReference>
<evidence type="ECO:0000259" key="3">
    <source>
        <dbReference type="Pfam" id="PF01361"/>
    </source>
</evidence>
<protein>
    <recommendedName>
        <fullName evidence="3">4-oxalocrotonate tautomerase-like domain-containing protein</fullName>
    </recommendedName>
</protein>
<dbReference type="GO" id="GO:0016853">
    <property type="term" value="F:isomerase activity"/>
    <property type="evidence" value="ECO:0007669"/>
    <property type="project" value="UniProtKB-KW"/>
</dbReference>
<evidence type="ECO:0000313" key="4">
    <source>
        <dbReference type="EMBL" id="GFE84645.1"/>
    </source>
</evidence>
<proteinExistence type="inferred from homology"/>
<comment type="caution">
    <text evidence="4">The sequence shown here is derived from an EMBL/GenBank/DDBJ whole genome shotgun (WGS) entry which is preliminary data.</text>
</comment>
<dbReference type="Proteomes" id="UP000445000">
    <property type="component" value="Unassembled WGS sequence"/>
</dbReference>
<sequence length="71" mass="7815">MPFVVVRQFPGRTHEQKKALAESITKAVHDAYGATVQPVQVLIEEVEPDTWFRDGVPASAAMLAKDPRPVS</sequence>
<evidence type="ECO:0000256" key="2">
    <source>
        <dbReference type="ARBA" id="ARBA00023235"/>
    </source>
</evidence>
<dbReference type="InterPro" id="IPR014347">
    <property type="entry name" value="Tautomerase/MIF_sf"/>
</dbReference>
<dbReference type="InterPro" id="IPR004370">
    <property type="entry name" value="4-OT-like_dom"/>
</dbReference>
<evidence type="ECO:0000256" key="1">
    <source>
        <dbReference type="ARBA" id="ARBA00006723"/>
    </source>
</evidence>
<dbReference type="SUPFAM" id="SSF55331">
    <property type="entry name" value="Tautomerase/MIF"/>
    <property type="match status" value="1"/>
</dbReference>
<gene>
    <name evidence="4" type="ORF">GCM10011487_66450</name>
</gene>
<dbReference type="PANTHER" id="PTHR35530:SF1">
    <property type="entry name" value="2-HYDROXYMUCONATE TAUTOMERASE"/>
    <property type="match status" value="1"/>
</dbReference>
<comment type="similarity">
    <text evidence="1">Belongs to the 4-oxalocrotonate tautomerase family.</text>
</comment>
<dbReference type="EMBL" id="BLJN01000009">
    <property type="protein sequence ID" value="GFE84645.1"/>
    <property type="molecule type" value="Genomic_DNA"/>
</dbReference>
<accession>A0A829YMT1</accession>
<dbReference type="Gene3D" id="3.30.429.10">
    <property type="entry name" value="Macrophage Migration Inhibitory Factor"/>
    <property type="match status" value="1"/>
</dbReference>
<organism evidence="4 5">
    <name type="scientific">Steroidobacter agaridevorans</name>
    <dbReference type="NCBI Taxonomy" id="2695856"/>
    <lineage>
        <taxon>Bacteria</taxon>
        <taxon>Pseudomonadati</taxon>
        <taxon>Pseudomonadota</taxon>
        <taxon>Gammaproteobacteria</taxon>
        <taxon>Steroidobacterales</taxon>
        <taxon>Steroidobacteraceae</taxon>
        <taxon>Steroidobacter</taxon>
    </lineage>
</organism>
<keyword evidence="5" id="KW-1185">Reference proteome</keyword>
<dbReference type="AlphaFoldDB" id="A0A829YMT1"/>
<evidence type="ECO:0000313" key="5">
    <source>
        <dbReference type="Proteomes" id="UP000445000"/>
    </source>
</evidence>
<reference evidence="5" key="1">
    <citation type="submission" date="2020-01" db="EMBL/GenBank/DDBJ databases">
        <title>'Steroidobacter agaridevorans' sp. nov., agar-degrading bacteria isolated from rhizosphere soils.</title>
        <authorList>
            <person name="Ikenaga M."/>
            <person name="Kataoka M."/>
            <person name="Murouchi A."/>
            <person name="Katsuragi S."/>
            <person name="Sakai M."/>
        </authorList>
    </citation>
    <scope>NUCLEOTIDE SEQUENCE [LARGE SCALE GENOMIC DNA]</scope>
    <source>
        <strain evidence="5">YU21-B</strain>
    </source>
</reference>
<dbReference type="RefSeq" id="WP_161816228.1">
    <property type="nucleotide sequence ID" value="NZ_BLJN01000009.1"/>
</dbReference>
<feature type="domain" description="4-oxalocrotonate tautomerase-like" evidence="3">
    <location>
        <begin position="2"/>
        <end position="58"/>
    </location>
</feature>